<feature type="coiled-coil region" evidence="1">
    <location>
        <begin position="202"/>
        <end position="229"/>
    </location>
</feature>
<dbReference type="OMA" id="QPRFKHA"/>
<evidence type="ECO:0000313" key="3">
    <source>
        <dbReference type="EMBL" id="PYI21982.1"/>
    </source>
</evidence>
<protein>
    <submittedName>
        <fullName evidence="3">Uncharacterized protein</fullName>
    </submittedName>
</protein>
<dbReference type="Proteomes" id="UP000249829">
    <property type="component" value="Unassembled WGS sequence"/>
</dbReference>
<feature type="compositionally biased region" description="Polar residues" evidence="2">
    <location>
        <begin position="330"/>
        <end position="351"/>
    </location>
</feature>
<dbReference type="STRING" id="1450538.A0A2V5HHK7"/>
<name>A0A2V5HHK7_ASPV1</name>
<evidence type="ECO:0000256" key="2">
    <source>
        <dbReference type="SAM" id="MobiDB-lite"/>
    </source>
</evidence>
<keyword evidence="4" id="KW-1185">Reference proteome</keyword>
<dbReference type="EMBL" id="KZ825113">
    <property type="protein sequence ID" value="PYI21982.1"/>
    <property type="molecule type" value="Genomic_DNA"/>
</dbReference>
<keyword evidence="1" id="KW-0175">Coiled coil</keyword>
<reference evidence="3 4" key="1">
    <citation type="submission" date="2018-02" db="EMBL/GenBank/DDBJ databases">
        <title>The genomes of Aspergillus section Nigri reveals drivers in fungal speciation.</title>
        <authorList>
            <consortium name="DOE Joint Genome Institute"/>
            <person name="Vesth T.C."/>
            <person name="Nybo J."/>
            <person name="Theobald S."/>
            <person name="Brandl J."/>
            <person name="Frisvad J.C."/>
            <person name="Nielsen K.F."/>
            <person name="Lyhne E.K."/>
            <person name="Kogle M.E."/>
            <person name="Kuo A."/>
            <person name="Riley R."/>
            <person name="Clum A."/>
            <person name="Nolan M."/>
            <person name="Lipzen A."/>
            <person name="Salamov A."/>
            <person name="Henrissat B."/>
            <person name="Wiebenga A."/>
            <person name="De vries R.P."/>
            <person name="Grigoriev I.V."/>
            <person name="Mortensen U.H."/>
            <person name="Andersen M.R."/>
            <person name="Baker S.E."/>
        </authorList>
    </citation>
    <scope>NUCLEOTIDE SEQUENCE [LARGE SCALE GENOMIC DNA]</scope>
    <source>
        <strain evidence="3 4">CBS 115571</strain>
    </source>
</reference>
<feature type="compositionally biased region" description="Basic and acidic residues" evidence="2">
    <location>
        <begin position="495"/>
        <end position="507"/>
    </location>
</feature>
<sequence length="546" mass="61449">MEDLCAPLPSEPIPEFAAPLAPYLKSRQEAFRIRQALTAYVRSHIIFAENDPDYPELNANSHLNLSVPHDAVIGVEPIPPEITGLRRQYLEALQANVAARRQYQAAVEKQNAYELQQQQRATEAPQCDPSQDLSEYVKLLRERRQLAKLQVFQRYSQELKERNRRRTESLEDSYKKLGVPPELLERINQPASNAGDRVEELMHRLEKAVIRAKAQFDREKELLEESKAQTNFDEGSLSANITPAARKAALQRTRDELIHWVEEKLVSAGSHEDSGSRLDLAPEDFEESTRLFEEQKAEVAQQYAEYVEARKALLDAASRACQPLTVPSLPLSNRPTSITQKNDASPEPQSLNPMDVLSYTEKNLLPLSKSQRAIALQKFYLSGLLGKEKATSLRVLHRLRDESHLLPEFPMPANQPRSNRAAATASLRHANNFAEPTNKDEVISLAEAWAFASDEAGISEHEFVEQKLAEGYESVQNAKQELEAVARMLNQSDESTMRDDQKGKQDNGDVCASEGRMTRSRTKLEQREAQPKGPWAGLNGTIGIGE</sequence>
<feature type="region of interest" description="Disordered" evidence="2">
    <location>
        <begin position="493"/>
        <end position="546"/>
    </location>
</feature>
<evidence type="ECO:0000256" key="1">
    <source>
        <dbReference type="SAM" id="Coils"/>
    </source>
</evidence>
<feature type="region of interest" description="Disordered" evidence="2">
    <location>
        <begin position="327"/>
        <end position="351"/>
    </location>
</feature>
<organism evidence="3 4">
    <name type="scientific">Aspergillus violaceofuscus (strain CBS 115571)</name>
    <dbReference type="NCBI Taxonomy" id="1450538"/>
    <lineage>
        <taxon>Eukaryota</taxon>
        <taxon>Fungi</taxon>
        <taxon>Dikarya</taxon>
        <taxon>Ascomycota</taxon>
        <taxon>Pezizomycotina</taxon>
        <taxon>Eurotiomycetes</taxon>
        <taxon>Eurotiomycetidae</taxon>
        <taxon>Eurotiales</taxon>
        <taxon>Aspergillaceae</taxon>
        <taxon>Aspergillus</taxon>
    </lineage>
</organism>
<proteinExistence type="predicted"/>
<dbReference type="AlphaFoldDB" id="A0A2V5HHK7"/>
<gene>
    <name evidence="3" type="ORF">BO99DRAFT_400342</name>
</gene>
<accession>A0A2V5HHK7</accession>
<evidence type="ECO:0000313" key="4">
    <source>
        <dbReference type="Proteomes" id="UP000249829"/>
    </source>
</evidence>